<keyword evidence="1" id="KW-0880">Kelch repeat</keyword>
<feature type="compositionally biased region" description="Polar residues" evidence="3">
    <location>
        <begin position="365"/>
        <end position="378"/>
    </location>
</feature>
<proteinExistence type="predicted"/>
<gene>
    <name evidence="4" type="ORF">AK812_SmicGene37807</name>
</gene>
<protein>
    <submittedName>
        <fullName evidence="4">Uncharacterized protein</fullName>
    </submittedName>
</protein>
<dbReference type="Proteomes" id="UP000186817">
    <property type="component" value="Unassembled WGS sequence"/>
</dbReference>
<dbReference type="Pfam" id="PF24681">
    <property type="entry name" value="Kelch_KLHDC2_KLHL20_DRC7"/>
    <property type="match status" value="1"/>
</dbReference>
<feature type="region of interest" description="Disordered" evidence="3">
    <location>
        <begin position="1"/>
        <end position="31"/>
    </location>
</feature>
<organism evidence="4 5">
    <name type="scientific">Symbiodinium microadriaticum</name>
    <name type="common">Dinoflagellate</name>
    <name type="synonym">Zooxanthella microadriatica</name>
    <dbReference type="NCBI Taxonomy" id="2951"/>
    <lineage>
        <taxon>Eukaryota</taxon>
        <taxon>Sar</taxon>
        <taxon>Alveolata</taxon>
        <taxon>Dinophyceae</taxon>
        <taxon>Suessiales</taxon>
        <taxon>Symbiodiniaceae</taxon>
        <taxon>Symbiodinium</taxon>
    </lineage>
</organism>
<feature type="region of interest" description="Disordered" evidence="3">
    <location>
        <begin position="359"/>
        <end position="384"/>
    </location>
</feature>
<dbReference type="Gene3D" id="2.120.10.80">
    <property type="entry name" value="Kelch-type beta propeller"/>
    <property type="match status" value="1"/>
</dbReference>
<dbReference type="InterPro" id="IPR015915">
    <property type="entry name" value="Kelch-typ_b-propeller"/>
</dbReference>
<dbReference type="AlphaFoldDB" id="A0A1Q9CFE0"/>
<sequence length="449" mass="49214">MSCAQSSEENPDRGWRQVGLQPPEDGPTKDLHLFPMVQVGDKTYLHGGVKMVSQSGQADEAVQAHPKNVVFVYDWPSLSWSKIEYPESRRNGGFNQYGHVLVWTGEYFLAYGGARGRSGRGTGETYALVRWDLSGDSLTQTRLPGDVSERTGTWPLHRAFMAGVWDTANKVMLIFGGALTLESEIRVIDDRQLDELWEYDPLTATWTDLTATSKSNSTEFPAARRLPNAFWDSIGNRMIVAQLQVYGGISGALLGTYTMLEDLWAYSRSSNTWHKIVQNGPLPPARWAPQVAWTGAGLLVPRCCGHSFRESCALPSFDLTFQSDGVRFPRQVFGGLTDNIPTQDGWWEFSIASGTWQEGELQAPSAPNSDETETTTPEAQDALSQEIWPRDDDLAAAGLKKINGGATVGGTATFEPCRKAMLIHGGGTFSFFGGAVSLGTVEFRLGVDA</sequence>
<name>A0A1Q9CFE0_SYMMI</name>
<comment type="caution">
    <text evidence="4">The sequence shown here is derived from an EMBL/GenBank/DDBJ whole genome shotgun (WGS) entry which is preliminary data.</text>
</comment>
<evidence type="ECO:0000313" key="5">
    <source>
        <dbReference type="Proteomes" id="UP000186817"/>
    </source>
</evidence>
<dbReference type="EMBL" id="LSRX01001263">
    <property type="protein sequence ID" value="OLP81631.1"/>
    <property type="molecule type" value="Genomic_DNA"/>
</dbReference>
<keyword evidence="2" id="KW-0677">Repeat</keyword>
<evidence type="ECO:0000256" key="3">
    <source>
        <dbReference type="SAM" id="MobiDB-lite"/>
    </source>
</evidence>
<reference evidence="4 5" key="1">
    <citation type="submission" date="2016-02" db="EMBL/GenBank/DDBJ databases">
        <title>Genome analysis of coral dinoflagellate symbionts highlights evolutionary adaptations to a symbiotic lifestyle.</title>
        <authorList>
            <person name="Aranda M."/>
            <person name="Li Y."/>
            <person name="Liew Y.J."/>
            <person name="Baumgarten S."/>
            <person name="Simakov O."/>
            <person name="Wilson M."/>
            <person name="Piel J."/>
            <person name="Ashoor H."/>
            <person name="Bougouffa S."/>
            <person name="Bajic V.B."/>
            <person name="Ryu T."/>
            <person name="Ravasi T."/>
            <person name="Bayer T."/>
            <person name="Micklem G."/>
            <person name="Kim H."/>
            <person name="Bhak J."/>
            <person name="Lajeunesse T.C."/>
            <person name="Voolstra C.R."/>
        </authorList>
    </citation>
    <scope>NUCLEOTIDE SEQUENCE [LARGE SCALE GENOMIC DNA]</scope>
    <source>
        <strain evidence="4 5">CCMP2467</strain>
    </source>
</reference>
<evidence type="ECO:0000256" key="1">
    <source>
        <dbReference type="ARBA" id="ARBA00022441"/>
    </source>
</evidence>
<dbReference type="PANTHER" id="PTHR46093">
    <property type="entry name" value="ACYL-COA-BINDING DOMAIN-CONTAINING PROTEIN 5"/>
    <property type="match status" value="1"/>
</dbReference>
<dbReference type="SUPFAM" id="SSF117281">
    <property type="entry name" value="Kelch motif"/>
    <property type="match status" value="1"/>
</dbReference>
<accession>A0A1Q9CFE0</accession>
<keyword evidence="5" id="KW-1185">Reference proteome</keyword>
<dbReference type="PANTHER" id="PTHR46093:SF18">
    <property type="entry name" value="FIBRONECTIN TYPE-III DOMAIN-CONTAINING PROTEIN"/>
    <property type="match status" value="1"/>
</dbReference>
<evidence type="ECO:0000313" key="4">
    <source>
        <dbReference type="EMBL" id="OLP81631.1"/>
    </source>
</evidence>
<dbReference type="OrthoDB" id="417898at2759"/>
<evidence type="ECO:0000256" key="2">
    <source>
        <dbReference type="ARBA" id="ARBA00022737"/>
    </source>
</evidence>